<accession>A0A094L1Y3</accession>
<feature type="modified residue" description="4-aspartylphosphate" evidence="1">
    <location>
        <position position="83"/>
    </location>
</feature>
<proteinExistence type="predicted"/>
<dbReference type="EMBL" id="JPIN01000007">
    <property type="protein sequence ID" value="KFZ28638.1"/>
    <property type="molecule type" value="Genomic_DNA"/>
</dbReference>
<dbReference type="GO" id="GO:0000160">
    <property type="term" value="P:phosphorelay signal transduction system"/>
    <property type="evidence" value="ECO:0007669"/>
    <property type="project" value="InterPro"/>
</dbReference>
<evidence type="ECO:0000313" key="4">
    <source>
        <dbReference type="Proteomes" id="UP000053718"/>
    </source>
</evidence>
<dbReference type="Pfam" id="PF00072">
    <property type="entry name" value="Response_reg"/>
    <property type="match status" value="1"/>
</dbReference>
<sequence length="198" mass="22544">MMSSDFIFANEATQNSAPKPLNSVKKWKLLIVDDEKEVHAVTRLALMDLVFEGAGLEFVSAHSLAEAKQQIDQHPDLAIVLLDVVMDTDDAGLQVVNYLRHTRHNQRTRVILRTGQPGQAPERAVVLNYDINDYKAKTELTSQKLYTSVMSALRSYRDIMQVEQQRQLLEKRLRRIEQTLARDFPAAAAAIKQQEQED</sequence>
<name>A0A094L1Y3_9GAMM</name>
<dbReference type="SUPFAM" id="SSF52172">
    <property type="entry name" value="CheY-like"/>
    <property type="match status" value="1"/>
</dbReference>
<gene>
    <name evidence="3" type="ORF">IDAT_07765</name>
</gene>
<dbReference type="Proteomes" id="UP000053718">
    <property type="component" value="Unassembled WGS sequence"/>
</dbReference>
<keyword evidence="4" id="KW-1185">Reference proteome</keyword>
<dbReference type="InterPro" id="IPR001789">
    <property type="entry name" value="Sig_transdc_resp-reg_receiver"/>
</dbReference>
<reference evidence="3 4" key="1">
    <citation type="submission" date="2014-06" db="EMBL/GenBank/DDBJ databases">
        <title>Draft genome sequence of Idiomarina sp. MCCC 1A10513.</title>
        <authorList>
            <person name="Du J."/>
            <person name="Lai Q."/>
            <person name="Shao Z."/>
        </authorList>
    </citation>
    <scope>NUCLEOTIDE SEQUENCE [LARGE SCALE GENOMIC DNA]</scope>
    <source>
        <strain evidence="3 4">MCCC 1A10513</strain>
    </source>
</reference>
<comment type="caution">
    <text evidence="3">The sequence shown here is derived from an EMBL/GenBank/DDBJ whole genome shotgun (WGS) entry which is preliminary data.</text>
</comment>
<organism evidence="3 4">
    <name type="scientific">Pseudidiomarina atlantica</name>
    <dbReference type="NCBI Taxonomy" id="1517416"/>
    <lineage>
        <taxon>Bacteria</taxon>
        <taxon>Pseudomonadati</taxon>
        <taxon>Pseudomonadota</taxon>
        <taxon>Gammaproteobacteria</taxon>
        <taxon>Alteromonadales</taxon>
        <taxon>Idiomarinaceae</taxon>
        <taxon>Pseudidiomarina</taxon>
    </lineage>
</organism>
<keyword evidence="1" id="KW-0597">Phosphoprotein</keyword>
<evidence type="ECO:0000313" key="3">
    <source>
        <dbReference type="EMBL" id="KFZ28638.1"/>
    </source>
</evidence>
<dbReference type="PROSITE" id="PS50110">
    <property type="entry name" value="RESPONSE_REGULATORY"/>
    <property type="match status" value="1"/>
</dbReference>
<dbReference type="InterPro" id="IPR011006">
    <property type="entry name" value="CheY-like_superfamily"/>
</dbReference>
<protein>
    <recommendedName>
        <fullName evidence="2">Response regulatory domain-containing protein</fullName>
    </recommendedName>
</protein>
<evidence type="ECO:0000259" key="2">
    <source>
        <dbReference type="PROSITE" id="PS50110"/>
    </source>
</evidence>
<feature type="domain" description="Response regulatory" evidence="2">
    <location>
        <begin position="28"/>
        <end position="152"/>
    </location>
</feature>
<dbReference type="AlphaFoldDB" id="A0A094L1Y3"/>
<evidence type="ECO:0000256" key="1">
    <source>
        <dbReference type="PROSITE-ProRule" id="PRU00169"/>
    </source>
</evidence>
<dbReference type="eggNOG" id="COG0784">
    <property type="taxonomic scope" value="Bacteria"/>
</dbReference>
<dbReference type="STRING" id="1517416.IDAT_07765"/>
<dbReference type="Gene3D" id="3.40.50.2300">
    <property type="match status" value="1"/>
</dbReference>